<dbReference type="NCBIfam" id="NF033788">
    <property type="entry name" value="HTH_metalloreg"/>
    <property type="match status" value="1"/>
</dbReference>
<dbReference type="InterPro" id="IPR036390">
    <property type="entry name" value="WH_DNA-bd_sf"/>
</dbReference>
<keyword evidence="1" id="KW-0805">Transcription regulation</keyword>
<dbReference type="SMART" id="SM00418">
    <property type="entry name" value="HTH_ARSR"/>
    <property type="match status" value="1"/>
</dbReference>
<sequence>MADVYRALADPTRRQILDLLVQRERMSLFEICTRLAGLGTGSSRQAISQHLTVLQECGLVRAERVGRTKMHTLDTGPLREIVQRWPLAGRGTMR</sequence>
<evidence type="ECO:0000256" key="3">
    <source>
        <dbReference type="ARBA" id="ARBA00023163"/>
    </source>
</evidence>
<evidence type="ECO:0000313" key="5">
    <source>
        <dbReference type="EMBL" id="CEA07772.1"/>
    </source>
</evidence>
<dbReference type="Gene3D" id="1.10.10.10">
    <property type="entry name" value="Winged helix-like DNA-binding domain superfamily/Winged helix DNA-binding domain"/>
    <property type="match status" value="1"/>
</dbReference>
<accession>A0A078MQS3</accession>
<dbReference type="InterPro" id="IPR051081">
    <property type="entry name" value="HTH_MetalResp_TranReg"/>
</dbReference>
<dbReference type="SUPFAM" id="SSF46785">
    <property type="entry name" value="Winged helix' DNA-binding domain"/>
    <property type="match status" value="1"/>
</dbReference>
<dbReference type="PRINTS" id="PR00778">
    <property type="entry name" value="HTHARSR"/>
</dbReference>
<dbReference type="EMBL" id="LN483070">
    <property type="protein sequence ID" value="CEA07772.1"/>
    <property type="molecule type" value="Genomic_DNA"/>
</dbReference>
<proteinExistence type="predicted"/>
<dbReference type="PROSITE" id="PS50987">
    <property type="entry name" value="HTH_ARSR_2"/>
    <property type="match status" value="1"/>
</dbReference>
<feature type="domain" description="HTH arsR-type" evidence="4">
    <location>
        <begin position="1"/>
        <end position="93"/>
    </location>
</feature>
<dbReference type="PANTHER" id="PTHR33154:SF33">
    <property type="entry name" value="TRANSCRIPTIONAL REPRESSOR SDPR"/>
    <property type="match status" value="1"/>
</dbReference>
<dbReference type="AlphaFoldDB" id="A0A078MQS3"/>
<name>A0A078MQS3_9MICC</name>
<dbReference type="Pfam" id="PF12840">
    <property type="entry name" value="HTH_20"/>
    <property type="match status" value="1"/>
</dbReference>
<dbReference type="CDD" id="cd00090">
    <property type="entry name" value="HTH_ARSR"/>
    <property type="match status" value="1"/>
</dbReference>
<dbReference type="InterPro" id="IPR036388">
    <property type="entry name" value="WH-like_DNA-bd_sf"/>
</dbReference>
<dbReference type="InterPro" id="IPR001845">
    <property type="entry name" value="HTH_ArsR_DNA-bd_dom"/>
</dbReference>
<protein>
    <submittedName>
        <fullName evidence="5">Transcriptional repressor SdpR</fullName>
    </submittedName>
</protein>
<keyword evidence="3" id="KW-0804">Transcription</keyword>
<organism evidence="5">
    <name type="scientific">Arthrobacter saudimassiliensis</name>
    <dbReference type="NCBI Taxonomy" id="1461584"/>
    <lineage>
        <taxon>Bacteria</taxon>
        <taxon>Bacillati</taxon>
        <taxon>Actinomycetota</taxon>
        <taxon>Actinomycetes</taxon>
        <taxon>Micrococcales</taxon>
        <taxon>Micrococcaceae</taxon>
        <taxon>Arthrobacter</taxon>
    </lineage>
</organism>
<dbReference type="PANTHER" id="PTHR33154">
    <property type="entry name" value="TRANSCRIPTIONAL REGULATOR, ARSR FAMILY"/>
    <property type="match status" value="1"/>
</dbReference>
<dbReference type="PATRIC" id="fig|1461584.3.peg.1086"/>
<evidence type="ECO:0000256" key="2">
    <source>
        <dbReference type="ARBA" id="ARBA00023125"/>
    </source>
</evidence>
<dbReference type="InterPro" id="IPR011991">
    <property type="entry name" value="ArsR-like_HTH"/>
</dbReference>
<evidence type="ECO:0000256" key="1">
    <source>
        <dbReference type="ARBA" id="ARBA00023015"/>
    </source>
</evidence>
<evidence type="ECO:0000259" key="4">
    <source>
        <dbReference type="PROSITE" id="PS50987"/>
    </source>
</evidence>
<gene>
    <name evidence="5" type="primary">sdpR_1</name>
    <name evidence="5" type="ORF">BN1051_01095</name>
</gene>
<dbReference type="GO" id="GO:0003677">
    <property type="term" value="F:DNA binding"/>
    <property type="evidence" value="ECO:0007669"/>
    <property type="project" value="UniProtKB-KW"/>
</dbReference>
<keyword evidence="2" id="KW-0238">DNA-binding</keyword>
<reference evidence="5" key="1">
    <citation type="submission" date="2014-07" db="EMBL/GenBank/DDBJ databases">
        <authorList>
            <person name="Urmite Genomes Urmite Genomes"/>
        </authorList>
    </citation>
    <scope>NUCLEOTIDE SEQUENCE</scope>
    <source>
        <strain evidence="5">11W110_air</strain>
    </source>
</reference>
<dbReference type="GO" id="GO:0003700">
    <property type="term" value="F:DNA-binding transcription factor activity"/>
    <property type="evidence" value="ECO:0007669"/>
    <property type="project" value="InterPro"/>
</dbReference>